<name>A0A0M6ZC55_9HYPH</name>
<proteinExistence type="predicted"/>
<organism evidence="1 2">
    <name type="scientific">Roseibium album</name>
    <dbReference type="NCBI Taxonomy" id="311410"/>
    <lineage>
        <taxon>Bacteria</taxon>
        <taxon>Pseudomonadati</taxon>
        <taxon>Pseudomonadota</taxon>
        <taxon>Alphaproteobacteria</taxon>
        <taxon>Hyphomicrobiales</taxon>
        <taxon>Stappiaceae</taxon>
        <taxon>Roseibium</taxon>
    </lineage>
</organism>
<dbReference type="AlphaFoldDB" id="A0A0M6ZC55"/>
<dbReference type="InterPro" id="IPR046606">
    <property type="entry name" value="DUF6665"/>
</dbReference>
<accession>A0A0M6ZC55</accession>
<protein>
    <submittedName>
        <fullName evidence="1">Uncharacterized protein</fullName>
    </submittedName>
</protein>
<gene>
    <name evidence="1" type="ORF">LA5096_05129</name>
</gene>
<dbReference type="Pfam" id="PF20370">
    <property type="entry name" value="DUF6665"/>
    <property type="match status" value="1"/>
</dbReference>
<dbReference type="STRING" id="311410.LA5095_03847"/>
<reference evidence="2" key="1">
    <citation type="submission" date="2015-07" db="EMBL/GenBank/DDBJ databases">
        <authorList>
            <person name="Rodrigo-Torres Lidia"/>
            <person name="Arahal R.David."/>
        </authorList>
    </citation>
    <scope>NUCLEOTIDE SEQUENCE [LARGE SCALE GENOMIC DNA]</scope>
    <source>
        <strain evidence="2">CECT 5096</strain>
    </source>
</reference>
<keyword evidence="2" id="KW-1185">Reference proteome</keyword>
<dbReference type="Proteomes" id="UP000049983">
    <property type="component" value="Unassembled WGS sequence"/>
</dbReference>
<evidence type="ECO:0000313" key="1">
    <source>
        <dbReference type="EMBL" id="CTQ77408.1"/>
    </source>
</evidence>
<sequence>MLIVRHLSNKHRDIEPVFRPKKMTVRHPQLTKPADKDPLAAALEQEIFNEKASTLSRLIKKLEKALELLNELENDPQATDQVRLDRLAEAGEALWNVTIQRELCGLRHHREFNDHLRVPRAVRLNMGPAISMKHRFKSRS</sequence>
<evidence type="ECO:0000313" key="2">
    <source>
        <dbReference type="Proteomes" id="UP000049983"/>
    </source>
</evidence>
<dbReference type="EMBL" id="CXWC01000013">
    <property type="protein sequence ID" value="CTQ77408.1"/>
    <property type="molecule type" value="Genomic_DNA"/>
</dbReference>